<protein>
    <submittedName>
        <fullName evidence="1">Uncharacterized protein</fullName>
    </submittedName>
</protein>
<keyword evidence="2" id="KW-1185">Reference proteome</keyword>
<dbReference type="EMBL" id="CP101462">
    <property type="protein sequence ID" value="UTT43645.1"/>
    <property type="molecule type" value="Genomic_DNA"/>
</dbReference>
<sequence>MTDHKDEVSLLRENNQLKEEKVTLEMEKELIYYHYEELLKRYETLSALSQHMAKELSEIAPRYEALNKSKLTKVTRKYWELRRKLRRK</sequence>
<dbReference type="RefSeq" id="WP_255178012.1">
    <property type="nucleotide sequence ID" value="NZ_CP101462.1"/>
</dbReference>
<reference evidence="1" key="1">
    <citation type="submission" date="2022-07" db="EMBL/GenBank/DDBJ databases">
        <title>Complete genome of CX2.</title>
        <authorList>
            <person name="Cao G."/>
        </authorList>
    </citation>
    <scope>NUCLEOTIDE SEQUENCE</scope>
    <source>
        <strain evidence="1">CX2</strain>
    </source>
</reference>
<evidence type="ECO:0000313" key="1">
    <source>
        <dbReference type="EMBL" id="UTT43645.1"/>
    </source>
</evidence>
<accession>A0ABY5FQ52</accession>
<evidence type="ECO:0000313" key="2">
    <source>
        <dbReference type="Proteomes" id="UP001060325"/>
    </source>
</evidence>
<dbReference type="Proteomes" id="UP001060325">
    <property type="component" value="Chromosome"/>
</dbReference>
<gene>
    <name evidence="1" type="ORF">NMQ00_03835</name>
</gene>
<organism evidence="1 2">
    <name type="scientific">Exiguobacterium aurantiacum</name>
    <dbReference type="NCBI Taxonomy" id="33987"/>
    <lineage>
        <taxon>Bacteria</taxon>
        <taxon>Bacillati</taxon>
        <taxon>Bacillota</taxon>
        <taxon>Bacilli</taxon>
        <taxon>Bacillales</taxon>
        <taxon>Bacillales Family XII. Incertae Sedis</taxon>
        <taxon>Exiguobacterium</taxon>
    </lineage>
</organism>
<name>A0ABY5FQ52_9BACL</name>
<proteinExistence type="predicted"/>